<evidence type="ECO:0000256" key="2">
    <source>
        <dbReference type="ARBA" id="ARBA00022748"/>
    </source>
</evidence>
<keyword evidence="6" id="KW-0732">Signal</keyword>
<dbReference type="GO" id="GO:0016491">
    <property type="term" value="F:oxidoreductase activity"/>
    <property type="evidence" value="ECO:0007669"/>
    <property type="project" value="InterPro"/>
</dbReference>
<dbReference type="PROSITE" id="PS51257">
    <property type="entry name" value="PROKAR_LIPOPROTEIN"/>
    <property type="match status" value="1"/>
</dbReference>
<dbReference type="InterPro" id="IPR050553">
    <property type="entry name" value="Thioredoxin_ResA/DsbE_sf"/>
</dbReference>
<dbReference type="GO" id="GO:0017004">
    <property type="term" value="P:cytochrome complex assembly"/>
    <property type="evidence" value="ECO:0007669"/>
    <property type="project" value="UniProtKB-KW"/>
</dbReference>
<name>A0A1R1LHK0_9MICC</name>
<gene>
    <name evidence="8" type="ORF">BKD30_04355</name>
</gene>
<keyword evidence="4" id="KW-1015">Disulfide bond</keyword>
<dbReference type="Pfam" id="PF08534">
    <property type="entry name" value="Redoxin"/>
    <property type="match status" value="1"/>
</dbReference>
<dbReference type="AlphaFoldDB" id="A0A1R1LHK0"/>
<keyword evidence="2" id="KW-0201">Cytochrome c-type biogenesis</keyword>
<dbReference type="PROSITE" id="PS00194">
    <property type="entry name" value="THIOREDOXIN_1"/>
    <property type="match status" value="1"/>
</dbReference>
<evidence type="ECO:0000256" key="1">
    <source>
        <dbReference type="ARBA" id="ARBA00004196"/>
    </source>
</evidence>
<feature type="domain" description="Thioredoxin" evidence="7">
    <location>
        <begin position="27"/>
        <end position="203"/>
    </location>
</feature>
<keyword evidence="3" id="KW-0812">Transmembrane</keyword>
<organism evidence="8 9">
    <name type="scientific">Tersicoccus phoenicis</name>
    <dbReference type="NCBI Taxonomy" id="554083"/>
    <lineage>
        <taxon>Bacteria</taxon>
        <taxon>Bacillati</taxon>
        <taxon>Actinomycetota</taxon>
        <taxon>Actinomycetes</taxon>
        <taxon>Micrococcales</taxon>
        <taxon>Micrococcaceae</taxon>
        <taxon>Tersicoccus</taxon>
    </lineage>
</organism>
<dbReference type="InterPro" id="IPR013740">
    <property type="entry name" value="Redoxin"/>
</dbReference>
<evidence type="ECO:0000256" key="6">
    <source>
        <dbReference type="SAM" id="SignalP"/>
    </source>
</evidence>
<evidence type="ECO:0000259" key="7">
    <source>
        <dbReference type="PROSITE" id="PS51352"/>
    </source>
</evidence>
<comment type="caution">
    <text evidence="8">The sequence shown here is derived from an EMBL/GenBank/DDBJ whole genome shotgun (WGS) entry which is preliminary data.</text>
</comment>
<keyword evidence="3" id="KW-0735">Signal-anchor</keyword>
<accession>A0A1R1LHK0</accession>
<protein>
    <submittedName>
        <fullName evidence="8">Thiol-disulfide isomerase</fullName>
    </submittedName>
</protein>
<proteinExistence type="predicted"/>
<evidence type="ECO:0000256" key="4">
    <source>
        <dbReference type="ARBA" id="ARBA00023157"/>
    </source>
</evidence>
<dbReference type="PANTHER" id="PTHR42852">
    <property type="entry name" value="THIOL:DISULFIDE INTERCHANGE PROTEIN DSBE"/>
    <property type="match status" value="1"/>
</dbReference>
<dbReference type="InterPro" id="IPR036249">
    <property type="entry name" value="Thioredoxin-like_sf"/>
</dbReference>
<evidence type="ECO:0000313" key="9">
    <source>
        <dbReference type="Proteomes" id="UP000187085"/>
    </source>
</evidence>
<evidence type="ECO:0000256" key="3">
    <source>
        <dbReference type="ARBA" id="ARBA00022968"/>
    </source>
</evidence>
<dbReference type="GO" id="GO:0016853">
    <property type="term" value="F:isomerase activity"/>
    <property type="evidence" value="ECO:0007669"/>
    <property type="project" value="UniProtKB-KW"/>
</dbReference>
<dbReference type="PROSITE" id="PS51352">
    <property type="entry name" value="THIOREDOXIN_2"/>
    <property type="match status" value="1"/>
</dbReference>
<dbReference type="STRING" id="554083.BKD30_04355"/>
<keyword evidence="5" id="KW-0676">Redox-active center</keyword>
<dbReference type="EMBL" id="MRDE01000018">
    <property type="protein sequence ID" value="OMH26982.1"/>
    <property type="molecule type" value="Genomic_DNA"/>
</dbReference>
<dbReference type="InterPro" id="IPR017937">
    <property type="entry name" value="Thioredoxin_CS"/>
</dbReference>
<evidence type="ECO:0000313" key="8">
    <source>
        <dbReference type="EMBL" id="OMH26982.1"/>
    </source>
</evidence>
<keyword evidence="9" id="KW-1185">Reference proteome</keyword>
<dbReference type="Proteomes" id="UP000187085">
    <property type="component" value="Unassembled WGS sequence"/>
</dbReference>
<feature type="signal peptide" evidence="6">
    <location>
        <begin position="1"/>
        <end position="29"/>
    </location>
</feature>
<dbReference type="InterPro" id="IPR013766">
    <property type="entry name" value="Thioredoxin_domain"/>
</dbReference>
<reference evidence="8 9" key="1">
    <citation type="submission" date="2016-12" db="EMBL/GenBank/DDBJ databases">
        <title>Draft genome of Tersicoccus phoenicis 1P05MA.</title>
        <authorList>
            <person name="Nakajima Y."/>
            <person name="Yoshizawa S."/>
            <person name="Nakamura K."/>
            <person name="Ogura Y."/>
            <person name="Hayashi T."/>
            <person name="Kogure K."/>
        </authorList>
    </citation>
    <scope>NUCLEOTIDE SEQUENCE [LARGE SCALE GENOMIC DNA]</scope>
    <source>
        <strain evidence="8 9">1p05MA</strain>
    </source>
</reference>
<sequence>MFSLSSRRHARARAVAAVSLLLLAAPVLAGCTASDSLAQQARAGDGKNYIAGDGSVQEYTAGNRGNPVSFSSKLFNGETVDAASFRGKVTVLNFWYAGCPPCRAEAKDLESLYQQFKPTGTQFYGVNVRDDAPTAAAFERTFGTTYPSFEDRNGTVLLAMAQYVPPQSVPTTIVLDKQGRVSARILGRLDKGTLKSLIQSAQQS</sequence>
<dbReference type="GO" id="GO:0030313">
    <property type="term" value="C:cell envelope"/>
    <property type="evidence" value="ECO:0007669"/>
    <property type="project" value="UniProtKB-SubCell"/>
</dbReference>
<dbReference type="Gene3D" id="3.40.30.10">
    <property type="entry name" value="Glutaredoxin"/>
    <property type="match status" value="1"/>
</dbReference>
<evidence type="ECO:0000256" key="5">
    <source>
        <dbReference type="ARBA" id="ARBA00023284"/>
    </source>
</evidence>
<dbReference type="PANTHER" id="PTHR42852:SF6">
    <property type="entry name" value="THIOL:DISULFIDE INTERCHANGE PROTEIN DSBE"/>
    <property type="match status" value="1"/>
</dbReference>
<dbReference type="CDD" id="cd02966">
    <property type="entry name" value="TlpA_like_family"/>
    <property type="match status" value="1"/>
</dbReference>
<dbReference type="SUPFAM" id="SSF52833">
    <property type="entry name" value="Thioredoxin-like"/>
    <property type="match status" value="1"/>
</dbReference>
<dbReference type="RefSeq" id="WP_076702585.1">
    <property type="nucleotide sequence ID" value="NZ_MRDE01000018.1"/>
</dbReference>
<comment type="subcellular location">
    <subcellularLocation>
        <location evidence="1">Cell envelope</location>
    </subcellularLocation>
</comment>
<dbReference type="OrthoDB" id="9796554at2"/>
<feature type="chain" id="PRO_5039120151" evidence="6">
    <location>
        <begin position="30"/>
        <end position="204"/>
    </location>
</feature>
<keyword evidence="8" id="KW-0413">Isomerase</keyword>